<dbReference type="PROSITE" id="PS01124">
    <property type="entry name" value="HTH_ARAC_FAMILY_2"/>
    <property type="match status" value="1"/>
</dbReference>
<sequence length="258" mass="30150">MYLRKFPPRHPLLQSLVESYLILEMEEGRENRILPNSSIVFYFRYRGRIESVDPNGTKQLPASGITGLFNTSRLISYSPKTSNLLVTFRETGAAAFFRESLHEFFAKTVSLRDVFSESKIERIEEELSESFSDEERIQKIECFLLREWKKSEEDSLVRDTIRKIRKSSGELKIKDLVAGLPVSVDVFEKRFRRVVGTSPKRYSSIVRMRHLIDTYSPSMNFTDLAYSSGYFDQAHFTKDFKAFTGLKPKEFFKNSQEW</sequence>
<keyword evidence="2" id="KW-0238">DNA-binding</keyword>
<evidence type="ECO:0000256" key="2">
    <source>
        <dbReference type="ARBA" id="ARBA00023125"/>
    </source>
</evidence>
<dbReference type="AlphaFoldDB" id="A0A6N4QJB4"/>
<dbReference type="InterPro" id="IPR009057">
    <property type="entry name" value="Homeodomain-like_sf"/>
</dbReference>
<dbReference type="GO" id="GO:0043565">
    <property type="term" value="F:sequence-specific DNA binding"/>
    <property type="evidence" value="ECO:0007669"/>
    <property type="project" value="InterPro"/>
</dbReference>
<comment type="caution">
    <text evidence="5">The sequence shown here is derived from an EMBL/GenBank/DDBJ whole genome shotgun (WGS) entry which is preliminary data.</text>
</comment>
<dbReference type="EMBL" id="RQGM01000018">
    <property type="protein sequence ID" value="TGL87036.1"/>
    <property type="molecule type" value="Genomic_DNA"/>
</dbReference>
<name>A0A6N4QJB4_9LEPT</name>
<dbReference type="Pfam" id="PF20240">
    <property type="entry name" value="DUF6597"/>
    <property type="match status" value="1"/>
</dbReference>
<dbReference type="PANTHER" id="PTHR46796">
    <property type="entry name" value="HTH-TYPE TRANSCRIPTIONAL ACTIVATOR RHAS-RELATED"/>
    <property type="match status" value="1"/>
</dbReference>
<evidence type="ECO:0000259" key="4">
    <source>
        <dbReference type="PROSITE" id="PS01124"/>
    </source>
</evidence>
<gene>
    <name evidence="5" type="ORF">EHQ83_04985</name>
</gene>
<protein>
    <submittedName>
        <fullName evidence="5">AraC family transcriptional regulator</fullName>
    </submittedName>
</protein>
<dbReference type="InterPro" id="IPR046532">
    <property type="entry name" value="DUF6597"/>
</dbReference>
<evidence type="ECO:0000256" key="3">
    <source>
        <dbReference type="ARBA" id="ARBA00023163"/>
    </source>
</evidence>
<evidence type="ECO:0000313" key="6">
    <source>
        <dbReference type="Proteomes" id="UP000297613"/>
    </source>
</evidence>
<dbReference type="SUPFAM" id="SSF46689">
    <property type="entry name" value="Homeodomain-like"/>
    <property type="match status" value="1"/>
</dbReference>
<keyword evidence="3" id="KW-0804">Transcription</keyword>
<proteinExistence type="predicted"/>
<reference evidence="5 6" key="1">
    <citation type="journal article" date="2019" name="PLoS Negl. Trop. Dis.">
        <title>Revisiting the worldwide diversity of Leptospira species in the environment.</title>
        <authorList>
            <person name="Vincent A.T."/>
            <person name="Schiettekatte O."/>
            <person name="Bourhy P."/>
            <person name="Veyrier F.J."/>
            <person name="Picardeau M."/>
        </authorList>
    </citation>
    <scope>NUCLEOTIDE SEQUENCE [LARGE SCALE GENOMIC DNA]</scope>
    <source>
        <strain evidence="5 6">201702445</strain>
    </source>
</reference>
<dbReference type="SMART" id="SM00342">
    <property type="entry name" value="HTH_ARAC"/>
    <property type="match status" value="1"/>
</dbReference>
<dbReference type="GO" id="GO:0003700">
    <property type="term" value="F:DNA-binding transcription factor activity"/>
    <property type="evidence" value="ECO:0007669"/>
    <property type="project" value="InterPro"/>
</dbReference>
<keyword evidence="1" id="KW-0805">Transcription regulation</keyword>
<feature type="domain" description="HTH araC/xylS-type" evidence="4">
    <location>
        <begin position="154"/>
        <end position="254"/>
    </location>
</feature>
<dbReference type="InterPro" id="IPR050204">
    <property type="entry name" value="AraC_XylS_family_regulators"/>
</dbReference>
<dbReference type="Gene3D" id="1.10.10.60">
    <property type="entry name" value="Homeodomain-like"/>
    <property type="match status" value="1"/>
</dbReference>
<organism evidence="5 6">
    <name type="scientific">Leptospira yasudae</name>
    <dbReference type="NCBI Taxonomy" id="2202201"/>
    <lineage>
        <taxon>Bacteria</taxon>
        <taxon>Pseudomonadati</taxon>
        <taxon>Spirochaetota</taxon>
        <taxon>Spirochaetia</taxon>
        <taxon>Leptospirales</taxon>
        <taxon>Leptospiraceae</taxon>
        <taxon>Leptospira</taxon>
    </lineage>
</organism>
<dbReference type="RefSeq" id="WP_135573483.1">
    <property type="nucleotide sequence ID" value="NZ_RQGK01000065.1"/>
</dbReference>
<dbReference type="InterPro" id="IPR018060">
    <property type="entry name" value="HTH_AraC"/>
</dbReference>
<dbReference type="Proteomes" id="UP000297613">
    <property type="component" value="Unassembled WGS sequence"/>
</dbReference>
<dbReference type="PANTHER" id="PTHR46796:SF13">
    <property type="entry name" value="HTH-TYPE TRANSCRIPTIONAL ACTIVATOR RHAS"/>
    <property type="match status" value="1"/>
</dbReference>
<evidence type="ECO:0000256" key="1">
    <source>
        <dbReference type="ARBA" id="ARBA00023015"/>
    </source>
</evidence>
<dbReference type="Pfam" id="PF12833">
    <property type="entry name" value="HTH_18"/>
    <property type="match status" value="1"/>
</dbReference>
<accession>A0A6N4QJB4</accession>
<evidence type="ECO:0000313" key="5">
    <source>
        <dbReference type="EMBL" id="TGL87036.1"/>
    </source>
</evidence>